<dbReference type="AlphaFoldDB" id="A0A1L0BN00"/>
<dbReference type="InterPro" id="IPR013320">
    <property type="entry name" value="ConA-like_dom_sf"/>
</dbReference>
<dbReference type="Gene3D" id="2.60.120.200">
    <property type="match status" value="1"/>
</dbReference>
<dbReference type="GO" id="GO:0005537">
    <property type="term" value="F:D-mannose binding"/>
    <property type="evidence" value="ECO:0007669"/>
    <property type="project" value="TreeGrafter"/>
</dbReference>
<feature type="chain" id="PRO_5012679146" evidence="8">
    <location>
        <begin position="19"/>
        <end position="482"/>
    </location>
</feature>
<evidence type="ECO:0000256" key="2">
    <source>
        <dbReference type="ARBA" id="ARBA00022692"/>
    </source>
</evidence>
<dbReference type="InterPro" id="IPR005052">
    <property type="entry name" value="Lectin_leg"/>
</dbReference>
<keyword evidence="4 7" id="KW-1133">Transmembrane helix</keyword>
<keyword evidence="2 7" id="KW-0812">Transmembrane</keyword>
<name>A0A1L0BN00_9ASCO</name>
<dbReference type="GO" id="GO:0030134">
    <property type="term" value="C:COPII-coated ER to Golgi transport vesicle"/>
    <property type="evidence" value="ECO:0007669"/>
    <property type="project" value="TreeGrafter"/>
</dbReference>
<dbReference type="EMBL" id="LT635765">
    <property type="protein sequence ID" value="SGZ52659.1"/>
    <property type="molecule type" value="Genomic_DNA"/>
</dbReference>
<evidence type="ECO:0000259" key="9">
    <source>
        <dbReference type="PROSITE" id="PS51328"/>
    </source>
</evidence>
<evidence type="ECO:0000256" key="6">
    <source>
        <dbReference type="SAM" id="MobiDB-lite"/>
    </source>
</evidence>
<dbReference type="GO" id="GO:0006888">
    <property type="term" value="P:endoplasmic reticulum to Golgi vesicle-mediated transport"/>
    <property type="evidence" value="ECO:0007669"/>
    <property type="project" value="TreeGrafter"/>
</dbReference>
<dbReference type="Pfam" id="PF03388">
    <property type="entry name" value="Lectin_leg-like"/>
    <property type="match status" value="1"/>
</dbReference>
<dbReference type="PROSITE" id="PS51328">
    <property type="entry name" value="L_LECTIN_LIKE"/>
    <property type="match status" value="1"/>
</dbReference>
<evidence type="ECO:0000256" key="5">
    <source>
        <dbReference type="ARBA" id="ARBA00023136"/>
    </source>
</evidence>
<feature type="compositionally biased region" description="Polar residues" evidence="6">
    <location>
        <begin position="311"/>
        <end position="320"/>
    </location>
</feature>
<feature type="transmembrane region" description="Helical" evidence="7">
    <location>
        <begin position="450"/>
        <end position="470"/>
    </location>
</feature>
<keyword evidence="3 8" id="KW-0732">Signal</keyword>
<gene>
    <name evidence="10" type="ORF">SAMEA4029009_CIC11G00000005616</name>
</gene>
<dbReference type="Proteomes" id="UP000182259">
    <property type="component" value="Chromosome II"/>
</dbReference>
<evidence type="ECO:0000256" key="3">
    <source>
        <dbReference type="ARBA" id="ARBA00022729"/>
    </source>
</evidence>
<feature type="region of interest" description="Disordered" evidence="6">
    <location>
        <begin position="296"/>
        <end position="320"/>
    </location>
</feature>
<keyword evidence="5 7" id="KW-0472">Membrane</keyword>
<dbReference type="SUPFAM" id="SSF49899">
    <property type="entry name" value="Concanavalin A-like lectins/glucanases"/>
    <property type="match status" value="1"/>
</dbReference>
<evidence type="ECO:0000256" key="8">
    <source>
        <dbReference type="SAM" id="SignalP"/>
    </source>
</evidence>
<evidence type="ECO:0000256" key="7">
    <source>
        <dbReference type="SAM" id="Phobius"/>
    </source>
</evidence>
<feature type="domain" description="L-type lectin-like" evidence="9">
    <location>
        <begin position="30"/>
        <end position="251"/>
    </location>
</feature>
<reference evidence="11" key="1">
    <citation type="submission" date="2016-10" db="EMBL/GenBank/DDBJ databases">
        <authorList>
            <person name="Geijer C."/>
            <person name="Jareborg N."/>
            <person name="Dainat J."/>
        </authorList>
    </citation>
    <scope>NUCLEOTIDE SEQUENCE [LARGE SCALE GENOMIC DNA]</scope>
    <source>
        <strain evidence="11">PYCC 4715</strain>
    </source>
</reference>
<dbReference type="GO" id="GO:0005793">
    <property type="term" value="C:endoplasmic reticulum-Golgi intermediate compartment"/>
    <property type="evidence" value="ECO:0007669"/>
    <property type="project" value="TreeGrafter"/>
</dbReference>
<protein>
    <submittedName>
        <fullName evidence="10">CIC11C00000005616</fullName>
    </submittedName>
</protein>
<feature type="signal peptide" evidence="8">
    <location>
        <begin position="1"/>
        <end position="18"/>
    </location>
</feature>
<organism evidence="10 11">
    <name type="scientific">Sungouiella intermedia</name>
    <dbReference type="NCBI Taxonomy" id="45354"/>
    <lineage>
        <taxon>Eukaryota</taxon>
        <taxon>Fungi</taxon>
        <taxon>Dikarya</taxon>
        <taxon>Ascomycota</taxon>
        <taxon>Saccharomycotina</taxon>
        <taxon>Pichiomycetes</taxon>
        <taxon>Metschnikowiaceae</taxon>
        <taxon>Sungouiella</taxon>
    </lineage>
</organism>
<dbReference type="InterPro" id="IPR051136">
    <property type="entry name" value="Intracellular_Lectin-GPT"/>
</dbReference>
<sequence length="482" mass="55025">MLHFSKFLPLYLATNVLALLPEAQIARLDEYNQAPGPLSLPNLLEVQSVRDLENAWSLQGDMELEAGRLVVKKNLGSIWAHDTLENSKDEWTIEVVFRNSEQVEVDDHLFYDTNGFAFWLLDAYGLMLNDFLNFGGPKKYDGFQFLINNKDRRGLKIFANDGEHEAVNVKDAALGGCDINYLDSMIPFTLRVSYSAKTNWFKVQIDNNLCFKTDKLTFGNIPKELRFGVSASTNEVSKEYWEVLKLNVYPFLTENAIDDHGIITGGSIKHITVTDKQAPTHTPQFTRQSLMEKTRQFQESLQRESAEKNGGNAQEGTANFDSSLTDISTKLAILEEMLNKVDMGKLENLESVLDDVKKIQMQQVEVLDEMKNRYNKFESLLATLFKEVSNTMSLLHERVINEIRDHLKELSILNTKVELISTNHKSFHDQYKSVTESLTPNDSSEFFNVVLKWVLLPLVVGIAVLATFVYRLRKDIKHLKLL</sequence>
<evidence type="ECO:0000256" key="4">
    <source>
        <dbReference type="ARBA" id="ARBA00022989"/>
    </source>
</evidence>
<evidence type="ECO:0000256" key="1">
    <source>
        <dbReference type="ARBA" id="ARBA00004479"/>
    </source>
</evidence>
<feature type="compositionally biased region" description="Basic and acidic residues" evidence="6">
    <location>
        <begin position="296"/>
        <end position="307"/>
    </location>
</feature>
<accession>A0A1L0BN00</accession>
<proteinExistence type="predicted"/>
<dbReference type="GO" id="GO:0005789">
    <property type="term" value="C:endoplasmic reticulum membrane"/>
    <property type="evidence" value="ECO:0007669"/>
    <property type="project" value="TreeGrafter"/>
</dbReference>
<dbReference type="GO" id="GO:0000139">
    <property type="term" value="C:Golgi membrane"/>
    <property type="evidence" value="ECO:0007669"/>
    <property type="project" value="TreeGrafter"/>
</dbReference>
<dbReference type="PANTHER" id="PTHR12223">
    <property type="entry name" value="VESICULAR MANNOSE-BINDING LECTIN"/>
    <property type="match status" value="1"/>
</dbReference>
<evidence type="ECO:0000313" key="11">
    <source>
        <dbReference type="Proteomes" id="UP000182259"/>
    </source>
</evidence>
<dbReference type="PANTHER" id="PTHR12223:SF28">
    <property type="entry name" value="LECTIN, MANNOSE BINDING 1 LIKE"/>
    <property type="match status" value="1"/>
</dbReference>
<comment type="subcellular location">
    <subcellularLocation>
        <location evidence="1">Membrane</location>
        <topology evidence="1">Single-pass type I membrane protein</topology>
    </subcellularLocation>
</comment>
<evidence type="ECO:0000313" key="10">
    <source>
        <dbReference type="EMBL" id="SGZ52659.1"/>
    </source>
</evidence>